<evidence type="ECO:0000313" key="2">
    <source>
        <dbReference type="EMBL" id="HFJ54351.1"/>
    </source>
</evidence>
<dbReference type="EMBL" id="DSTU01000008">
    <property type="protein sequence ID" value="HFJ54351.1"/>
    <property type="molecule type" value="Genomic_DNA"/>
</dbReference>
<accession>A0A7C1NBD4</accession>
<reference evidence="1" key="1">
    <citation type="journal article" date="2020" name="mSystems">
        <title>Genome- and Community-Level Interaction Insights into Carbon Utilization and Element Cycling Functions of Hydrothermarchaeota in Hydrothermal Sediment.</title>
        <authorList>
            <person name="Zhou Z."/>
            <person name="Liu Y."/>
            <person name="Xu W."/>
            <person name="Pan J."/>
            <person name="Luo Z.H."/>
            <person name="Li M."/>
        </authorList>
    </citation>
    <scope>NUCLEOTIDE SEQUENCE [LARGE SCALE GENOMIC DNA]</scope>
    <source>
        <strain evidence="1">SpSt-265</strain>
        <strain evidence="2">SpSt-465</strain>
    </source>
</reference>
<proteinExistence type="predicted"/>
<dbReference type="InterPro" id="IPR013783">
    <property type="entry name" value="Ig-like_fold"/>
</dbReference>
<name>A0A7C1NBD4_UNCW3</name>
<dbReference type="Pfam" id="PF17957">
    <property type="entry name" value="Big_7"/>
    <property type="match status" value="1"/>
</dbReference>
<protein>
    <recommendedName>
        <fullName evidence="3">Bacterial Ig-like domain-containing protein</fullName>
    </recommendedName>
</protein>
<sequence length="225" mass="25041">MKFRPWILLILLLTGCDLLFKLLDTTPPSCRILSPLDSTIVSGTVPVQVEAYDSTGVAAIDFYADGILIATESSATATFEWNTSTLEPGSWHKIYCIAADLAGNRGTSDTVNLQIAAIGQQSIFHGKITLNHNYYRWIEFSADSGRKVLGDARAVSGTISRFSLLDPVNFELFRQGRSYVPLYEQQNVAEVSLNYQFATGGTWYLVFLNTSGTVRTYWARFTLER</sequence>
<dbReference type="Gene3D" id="2.60.40.10">
    <property type="entry name" value="Immunoglobulins"/>
    <property type="match status" value="1"/>
</dbReference>
<organism evidence="1">
    <name type="scientific">candidate division WOR-3 bacterium</name>
    <dbReference type="NCBI Taxonomy" id="2052148"/>
    <lineage>
        <taxon>Bacteria</taxon>
        <taxon>Bacteria division WOR-3</taxon>
    </lineage>
</organism>
<comment type="caution">
    <text evidence="1">The sequence shown here is derived from an EMBL/GenBank/DDBJ whole genome shotgun (WGS) entry which is preliminary data.</text>
</comment>
<dbReference type="AlphaFoldDB" id="A0A7C1NBD4"/>
<evidence type="ECO:0000313" key="1">
    <source>
        <dbReference type="EMBL" id="HEA86423.1"/>
    </source>
</evidence>
<gene>
    <name evidence="1" type="ORF">ENP94_00195</name>
    <name evidence="2" type="ORF">ENS16_06665</name>
</gene>
<dbReference type="PROSITE" id="PS51257">
    <property type="entry name" value="PROKAR_LIPOPROTEIN"/>
    <property type="match status" value="1"/>
</dbReference>
<dbReference type="EMBL" id="DSLG01000001">
    <property type="protein sequence ID" value="HEA86423.1"/>
    <property type="molecule type" value="Genomic_DNA"/>
</dbReference>
<evidence type="ECO:0008006" key="3">
    <source>
        <dbReference type="Google" id="ProtNLM"/>
    </source>
</evidence>